<feature type="compositionally biased region" description="Basic and acidic residues" evidence="1">
    <location>
        <begin position="144"/>
        <end position="154"/>
    </location>
</feature>
<keyword evidence="3" id="KW-1185">Reference proteome</keyword>
<accession>A0A1I8P329</accession>
<gene>
    <name evidence="2" type="primary">106086827</name>
</gene>
<name>A0A1I8P329_STOCA</name>
<dbReference type="OrthoDB" id="7992758at2759"/>
<organism evidence="2 3">
    <name type="scientific">Stomoxys calcitrans</name>
    <name type="common">Stable fly</name>
    <name type="synonym">Conops calcitrans</name>
    <dbReference type="NCBI Taxonomy" id="35570"/>
    <lineage>
        <taxon>Eukaryota</taxon>
        <taxon>Metazoa</taxon>
        <taxon>Ecdysozoa</taxon>
        <taxon>Arthropoda</taxon>
        <taxon>Hexapoda</taxon>
        <taxon>Insecta</taxon>
        <taxon>Pterygota</taxon>
        <taxon>Neoptera</taxon>
        <taxon>Endopterygota</taxon>
        <taxon>Diptera</taxon>
        <taxon>Brachycera</taxon>
        <taxon>Muscomorpha</taxon>
        <taxon>Muscoidea</taxon>
        <taxon>Muscidae</taxon>
        <taxon>Stomoxys</taxon>
    </lineage>
</organism>
<evidence type="ECO:0000313" key="3">
    <source>
        <dbReference type="Proteomes" id="UP000095300"/>
    </source>
</evidence>
<evidence type="ECO:0000256" key="1">
    <source>
        <dbReference type="SAM" id="MobiDB-lite"/>
    </source>
</evidence>
<feature type="region of interest" description="Disordered" evidence="1">
    <location>
        <begin position="132"/>
        <end position="154"/>
    </location>
</feature>
<feature type="compositionally biased region" description="Basic and acidic residues" evidence="1">
    <location>
        <begin position="13"/>
        <end position="28"/>
    </location>
</feature>
<sequence length="191" mass="21466">MTDYPENLNIHMIKRETSPSTSEERAPHDIKARLNLHVKRRLQDGHSLPEESVAAIHSPVSHKLNKDVPVKEARQKRPYNKRTDKSTKVHPTLSEASTSASIAQRKNKQKLKQVVTDSQDDTTMHALNINSGTVSAGDEDEGHDNDFRPGGREKEKCPDVLAMVLSMKKRALMQDPEVQRFLADVMGVIKT</sequence>
<feature type="compositionally biased region" description="Polar residues" evidence="1">
    <location>
        <begin position="94"/>
        <end position="104"/>
    </location>
</feature>
<proteinExistence type="predicted"/>
<feature type="region of interest" description="Disordered" evidence="1">
    <location>
        <begin position="69"/>
        <end position="108"/>
    </location>
</feature>
<dbReference type="VEuPathDB" id="VectorBase:SCAU004369"/>
<feature type="compositionally biased region" description="Basic and acidic residues" evidence="1">
    <location>
        <begin position="69"/>
        <end position="87"/>
    </location>
</feature>
<dbReference type="EnsemblMetazoa" id="SCAU004369-RA">
    <property type="protein sequence ID" value="SCAU004369-PA"/>
    <property type="gene ID" value="SCAU004369"/>
</dbReference>
<protein>
    <submittedName>
        <fullName evidence="2">Uncharacterized protein</fullName>
    </submittedName>
</protein>
<feature type="region of interest" description="Disordered" evidence="1">
    <location>
        <begin position="1"/>
        <end position="28"/>
    </location>
</feature>
<evidence type="ECO:0000313" key="2">
    <source>
        <dbReference type="EnsemblMetazoa" id="SCAU004369-PA"/>
    </source>
</evidence>
<reference evidence="2" key="1">
    <citation type="submission" date="2020-05" db="UniProtKB">
        <authorList>
            <consortium name="EnsemblMetazoa"/>
        </authorList>
    </citation>
    <scope>IDENTIFICATION</scope>
    <source>
        <strain evidence="2">USDA</strain>
    </source>
</reference>
<dbReference type="KEGG" id="scac:106086827"/>
<dbReference type="AlphaFoldDB" id="A0A1I8P329"/>
<dbReference type="Proteomes" id="UP000095300">
    <property type="component" value="Unassembled WGS sequence"/>
</dbReference>